<protein>
    <submittedName>
        <fullName evidence="1">Uncharacterized protein</fullName>
    </submittedName>
</protein>
<evidence type="ECO:0000313" key="1">
    <source>
        <dbReference type="EMBL" id="EJX06891.1"/>
    </source>
</evidence>
<gene>
    <name evidence="1" type="ORF">EVA_04995</name>
</gene>
<accession>J9D2N5</accession>
<reference evidence="1" key="1">
    <citation type="journal article" date="2012" name="PLoS ONE">
        <title>Gene sets for utilization of primary and secondary nutrition supplies in the distal gut of endangered iberian lynx.</title>
        <authorList>
            <person name="Alcaide M."/>
            <person name="Messina E."/>
            <person name="Richter M."/>
            <person name="Bargiela R."/>
            <person name="Peplies J."/>
            <person name="Huws S.A."/>
            <person name="Newbold C.J."/>
            <person name="Golyshin P.N."/>
            <person name="Simon M.A."/>
            <person name="Lopez G."/>
            <person name="Yakimov M.M."/>
            <person name="Ferrer M."/>
        </authorList>
    </citation>
    <scope>NUCLEOTIDE SEQUENCE</scope>
</reference>
<comment type="caution">
    <text evidence="1">The sequence shown here is derived from an EMBL/GenBank/DDBJ whole genome shotgun (WGS) entry which is preliminary data.</text>
</comment>
<name>J9D2N5_9ZZZZ</name>
<sequence length="42" mass="4976">MIDYLMITNYLQEDFLHGRHFLTDGTKLYRRSDLTDKLGVGQ</sequence>
<organism evidence="1">
    <name type="scientific">gut metagenome</name>
    <dbReference type="NCBI Taxonomy" id="749906"/>
    <lineage>
        <taxon>unclassified sequences</taxon>
        <taxon>metagenomes</taxon>
        <taxon>organismal metagenomes</taxon>
    </lineage>
</organism>
<dbReference type="AlphaFoldDB" id="J9D2N5"/>
<proteinExistence type="predicted"/>
<dbReference type="EMBL" id="AMCI01001028">
    <property type="protein sequence ID" value="EJX06891.1"/>
    <property type="molecule type" value="Genomic_DNA"/>
</dbReference>